<protein>
    <submittedName>
        <fullName evidence="2">Microcystin-dependent protein</fullName>
    </submittedName>
</protein>
<gene>
    <name evidence="2" type="ORF">SAMN04487969_11520</name>
</gene>
<dbReference type="RefSeq" id="WP_046231226.1">
    <property type="nucleotide sequence ID" value="NZ_FONN01000015.1"/>
</dbReference>
<proteinExistence type="predicted"/>
<dbReference type="InterPro" id="IPR037053">
    <property type="entry name" value="Phage_tail_collar_dom_sf"/>
</dbReference>
<dbReference type="Proteomes" id="UP000183410">
    <property type="component" value="Unassembled WGS sequence"/>
</dbReference>
<reference evidence="3" key="1">
    <citation type="submission" date="2016-10" db="EMBL/GenBank/DDBJ databases">
        <authorList>
            <person name="Varghese N."/>
            <person name="Submissions S."/>
        </authorList>
    </citation>
    <scope>NUCLEOTIDE SEQUENCE [LARGE SCALE GENOMIC DNA]</scope>
    <source>
        <strain evidence="3">CGMCC 1.10223</strain>
    </source>
</reference>
<evidence type="ECO:0000259" key="1">
    <source>
        <dbReference type="Pfam" id="PF07484"/>
    </source>
</evidence>
<dbReference type="EMBL" id="FONN01000015">
    <property type="protein sequence ID" value="SFF13786.1"/>
    <property type="molecule type" value="Genomic_DNA"/>
</dbReference>
<dbReference type="AlphaFoldDB" id="A0A1I2GAL3"/>
<sequence length="174" mass="18619">MADSYLGEIRLFVGTYAPEGWELCNGQVLPVANNEALYSLLGATYGGDGRTTFALPDYRGRVPIHMGTSSTGSKFSLKDKGGMETVQLTQAQLPAHTHLAAAQQSAGDEASPTGHFWAASTVKQYFEGTTAPNAAMNQAALSTEGGNQAHNNMMPSMALTYIICTRGTYPMRQY</sequence>
<dbReference type="OrthoDB" id="9810174at2"/>
<feature type="domain" description="Phage tail collar" evidence="1">
    <location>
        <begin position="7"/>
        <end position="63"/>
    </location>
</feature>
<organism evidence="2 3">
    <name type="scientific">Paenibacillus algorifonticola</name>
    <dbReference type="NCBI Taxonomy" id="684063"/>
    <lineage>
        <taxon>Bacteria</taxon>
        <taxon>Bacillati</taxon>
        <taxon>Bacillota</taxon>
        <taxon>Bacilli</taxon>
        <taxon>Bacillales</taxon>
        <taxon>Paenibacillaceae</taxon>
        <taxon>Paenibacillus</taxon>
    </lineage>
</organism>
<accession>A0A1I2GAL3</accession>
<dbReference type="SUPFAM" id="SSF88874">
    <property type="entry name" value="Receptor-binding domain of short tail fibre protein gp12"/>
    <property type="match status" value="1"/>
</dbReference>
<name>A0A1I2GAL3_9BACL</name>
<dbReference type="Gene3D" id="3.90.1340.10">
    <property type="entry name" value="Phage tail collar domain"/>
    <property type="match status" value="1"/>
</dbReference>
<dbReference type="Pfam" id="PF07484">
    <property type="entry name" value="Collar"/>
    <property type="match status" value="1"/>
</dbReference>
<evidence type="ECO:0000313" key="2">
    <source>
        <dbReference type="EMBL" id="SFF13786.1"/>
    </source>
</evidence>
<dbReference type="InterPro" id="IPR011083">
    <property type="entry name" value="Phage_tail_collar_dom"/>
</dbReference>
<evidence type="ECO:0000313" key="3">
    <source>
        <dbReference type="Proteomes" id="UP000183410"/>
    </source>
</evidence>
<keyword evidence="3" id="KW-1185">Reference proteome</keyword>